<evidence type="ECO:0000313" key="18">
    <source>
        <dbReference type="Proteomes" id="UP001419268"/>
    </source>
</evidence>
<evidence type="ECO:0000256" key="10">
    <source>
        <dbReference type="ARBA" id="ARBA00023274"/>
    </source>
</evidence>
<evidence type="ECO:0000256" key="13">
    <source>
        <dbReference type="PROSITE-ProRule" id="PRU00283"/>
    </source>
</evidence>
<keyword evidence="6" id="KW-0067">ATP-binding</keyword>
<dbReference type="Gene3D" id="3.40.850.10">
    <property type="entry name" value="Kinesin motor domain"/>
    <property type="match status" value="1"/>
</dbReference>
<proteinExistence type="inferred from homology"/>
<comment type="caution">
    <text evidence="13">Lacks conserved residue(s) required for the propagation of feature annotation.</text>
</comment>
<dbReference type="GO" id="GO:0006412">
    <property type="term" value="P:translation"/>
    <property type="evidence" value="ECO:0007669"/>
    <property type="project" value="InterPro"/>
</dbReference>
<keyword evidence="10" id="KW-0687">Ribonucleoprotein</keyword>
<evidence type="ECO:0000256" key="3">
    <source>
        <dbReference type="ARBA" id="ARBA00022490"/>
    </source>
</evidence>
<gene>
    <name evidence="17" type="ORF">Scep_015748</name>
</gene>
<dbReference type="PANTHER" id="PTHR47970:SF32">
    <property type="entry name" value="KINESIN-LIKE PROTEIN KIN-5B"/>
    <property type="match status" value="1"/>
</dbReference>
<keyword evidence="5" id="KW-0547">Nucleotide-binding</keyword>
<dbReference type="SUPFAM" id="SSF52540">
    <property type="entry name" value="P-loop containing nucleoside triphosphate hydrolases"/>
    <property type="match status" value="1"/>
</dbReference>
<keyword evidence="15" id="KW-0472">Membrane</keyword>
<dbReference type="SUPFAM" id="SSF54189">
    <property type="entry name" value="Ribosomal proteins S24e, L23 and L15e"/>
    <property type="match status" value="1"/>
</dbReference>
<dbReference type="PRINTS" id="PR00380">
    <property type="entry name" value="KINESINHEAVY"/>
</dbReference>
<dbReference type="GO" id="GO:0003735">
    <property type="term" value="F:structural constituent of ribosome"/>
    <property type="evidence" value="ECO:0007669"/>
    <property type="project" value="InterPro"/>
</dbReference>
<dbReference type="GO" id="GO:1990904">
    <property type="term" value="C:ribonucleoprotein complex"/>
    <property type="evidence" value="ECO:0007669"/>
    <property type="project" value="UniProtKB-KW"/>
</dbReference>
<dbReference type="GO" id="GO:0090307">
    <property type="term" value="P:mitotic spindle assembly"/>
    <property type="evidence" value="ECO:0007669"/>
    <property type="project" value="TreeGrafter"/>
</dbReference>
<dbReference type="InterPro" id="IPR012678">
    <property type="entry name" value="Ribosomal_uL23/eL15/eS24_sf"/>
</dbReference>
<dbReference type="GO" id="GO:0008574">
    <property type="term" value="F:plus-end-directed microtubule motor activity"/>
    <property type="evidence" value="ECO:0007669"/>
    <property type="project" value="TreeGrafter"/>
</dbReference>
<keyword evidence="9" id="KW-0206">Cytoskeleton</keyword>
<keyword evidence="15" id="KW-1133">Transmembrane helix</keyword>
<keyword evidence="4" id="KW-0493">Microtubule</keyword>
<dbReference type="GO" id="GO:0005876">
    <property type="term" value="C:spindle microtubule"/>
    <property type="evidence" value="ECO:0007669"/>
    <property type="project" value="TreeGrafter"/>
</dbReference>
<evidence type="ECO:0000256" key="12">
    <source>
        <dbReference type="ARBA" id="ARBA00046159"/>
    </source>
</evidence>
<keyword evidence="14" id="KW-0175">Coiled coil</keyword>
<dbReference type="PANTHER" id="PTHR47970">
    <property type="entry name" value="KINESIN-LIKE PROTEIN KIF11"/>
    <property type="match status" value="1"/>
</dbReference>
<comment type="similarity">
    <text evidence="2">Belongs to the universal ribosomal protein uL23 family.</text>
</comment>
<dbReference type="EMBL" id="JBBNAG010000006">
    <property type="protein sequence ID" value="KAK9126902.1"/>
    <property type="molecule type" value="Genomic_DNA"/>
</dbReference>
<evidence type="ECO:0000256" key="11">
    <source>
        <dbReference type="ARBA" id="ARBA00034704"/>
    </source>
</evidence>
<dbReference type="GO" id="GO:0005524">
    <property type="term" value="F:ATP binding"/>
    <property type="evidence" value="ECO:0007669"/>
    <property type="project" value="UniProtKB-KW"/>
</dbReference>
<feature type="domain" description="Kinesin motor" evidence="16">
    <location>
        <begin position="171"/>
        <end position="538"/>
    </location>
</feature>
<keyword evidence="15" id="KW-0812">Transmembrane</keyword>
<dbReference type="InterPro" id="IPR001752">
    <property type="entry name" value="Kinesin_motor_dom"/>
</dbReference>
<dbReference type="InterPro" id="IPR047149">
    <property type="entry name" value="KIF11-like"/>
</dbReference>
<evidence type="ECO:0000256" key="4">
    <source>
        <dbReference type="ARBA" id="ARBA00022701"/>
    </source>
</evidence>
<dbReference type="PROSITE" id="PS50067">
    <property type="entry name" value="KINESIN_MOTOR_2"/>
    <property type="match status" value="1"/>
</dbReference>
<organism evidence="17 18">
    <name type="scientific">Stephania cephalantha</name>
    <dbReference type="NCBI Taxonomy" id="152367"/>
    <lineage>
        <taxon>Eukaryota</taxon>
        <taxon>Viridiplantae</taxon>
        <taxon>Streptophyta</taxon>
        <taxon>Embryophyta</taxon>
        <taxon>Tracheophyta</taxon>
        <taxon>Spermatophyta</taxon>
        <taxon>Magnoliopsida</taxon>
        <taxon>Ranunculales</taxon>
        <taxon>Menispermaceae</taxon>
        <taxon>Menispermoideae</taxon>
        <taxon>Cissampelideae</taxon>
        <taxon>Stephania</taxon>
    </lineage>
</organism>
<dbReference type="AlphaFoldDB" id="A0AAP0J5Z1"/>
<comment type="subcellular location">
    <subcellularLocation>
        <location evidence="1">Cytoplasm</location>
        <location evidence="1">Cytoskeleton</location>
        <location evidence="1">Spindle</location>
    </subcellularLocation>
</comment>
<evidence type="ECO:0000256" key="2">
    <source>
        <dbReference type="ARBA" id="ARBA00006700"/>
    </source>
</evidence>
<comment type="similarity">
    <text evidence="11">Belongs to the TRAFAC class myosin-kinesin ATPase superfamily. Kinesin family. KIN-5/BimC subfamily.</text>
</comment>
<evidence type="ECO:0000256" key="7">
    <source>
        <dbReference type="ARBA" id="ARBA00022980"/>
    </source>
</evidence>
<evidence type="ECO:0000256" key="9">
    <source>
        <dbReference type="ARBA" id="ARBA00023212"/>
    </source>
</evidence>
<evidence type="ECO:0000256" key="8">
    <source>
        <dbReference type="ARBA" id="ARBA00023175"/>
    </source>
</evidence>
<keyword evidence="3" id="KW-0963">Cytoplasm</keyword>
<dbReference type="InterPro" id="IPR036961">
    <property type="entry name" value="Kinesin_motor_dom_sf"/>
</dbReference>
<dbReference type="Pfam" id="PF00225">
    <property type="entry name" value="Kinesin"/>
    <property type="match status" value="1"/>
</dbReference>
<protein>
    <recommendedName>
        <fullName evidence="16">Kinesin motor domain-containing protein</fullName>
    </recommendedName>
</protein>
<dbReference type="PROSITE" id="PS00411">
    <property type="entry name" value="KINESIN_MOTOR_1"/>
    <property type="match status" value="1"/>
</dbReference>
<evidence type="ECO:0000256" key="6">
    <source>
        <dbReference type="ARBA" id="ARBA00022840"/>
    </source>
</evidence>
<dbReference type="Gene3D" id="3.30.70.330">
    <property type="match status" value="1"/>
</dbReference>
<evidence type="ECO:0000259" key="16">
    <source>
        <dbReference type="PROSITE" id="PS50067"/>
    </source>
</evidence>
<dbReference type="InterPro" id="IPR027417">
    <property type="entry name" value="P-loop_NTPase"/>
</dbReference>
<dbReference type="InterPro" id="IPR005633">
    <property type="entry name" value="Ribosomal_uL23_N"/>
</dbReference>
<dbReference type="InterPro" id="IPR019821">
    <property type="entry name" value="Kinesin_motor_CS"/>
</dbReference>
<dbReference type="GO" id="GO:0008017">
    <property type="term" value="F:microtubule binding"/>
    <property type="evidence" value="ECO:0007669"/>
    <property type="project" value="InterPro"/>
</dbReference>
<evidence type="ECO:0000256" key="14">
    <source>
        <dbReference type="SAM" id="Coils"/>
    </source>
</evidence>
<accession>A0AAP0J5Z1</accession>
<keyword evidence="8" id="KW-0505">Motor protein</keyword>
<dbReference type="GO" id="GO:0007018">
    <property type="term" value="P:microtubule-based movement"/>
    <property type="evidence" value="ECO:0007669"/>
    <property type="project" value="InterPro"/>
</dbReference>
<feature type="coiled-coil region" evidence="14">
    <location>
        <begin position="554"/>
        <end position="709"/>
    </location>
</feature>
<dbReference type="GO" id="GO:0051231">
    <property type="term" value="P:spindle elongation"/>
    <property type="evidence" value="ECO:0007669"/>
    <property type="project" value="TreeGrafter"/>
</dbReference>
<dbReference type="GO" id="GO:0072686">
    <property type="term" value="C:mitotic spindle"/>
    <property type="evidence" value="ECO:0007669"/>
    <property type="project" value="TreeGrafter"/>
</dbReference>
<evidence type="ECO:0000313" key="17">
    <source>
        <dbReference type="EMBL" id="KAK9126902.1"/>
    </source>
</evidence>
<keyword evidence="7" id="KW-0689">Ribosomal protein</keyword>
<name>A0AAP0J5Z1_9MAGN</name>
<sequence length="1194" mass="134836">MSGSPRIECHFLSNCCVAPILIPVVLVMCFNSLCFCLTYVAKKNDPKAQALKAAKAVKSGASTLKKKVKKIRTSVTFHRPKTLKKERNPKYPRISATPRNKLDHYQILKFPLTTESAMKKIEDNNTLVFIVDLRADKKQIKSAVKKMYDIQAKKVNTLISRKNCLTEPRRPIVVCDRRREVLVLILLGCCRLGDFVISSHLACFLEGEREGNVCEAELCLEHKTGKRRRGKVDKEPQLSEGFLVDDIAGPPSTQESYFVGAISRILGRILENYVCSFFLMGKTRLGEEKMEEGGLCEIRGGELSADAGVIPRAVRQIFDTLEAQNADYCMKVTFFELYNEEITDLLAPEDCIRSMDDKQKKPISLMEDGKGGVLVRGLEEEVVYSANEIYDLLERGSSKRRTVDTLLNKHSSRSHSIFSISVHVKESTVGDEELIKCGKLNLVDLAGSENISRSGAREGRAREAGEINKSLLTLGRVINALVEHSAHIPYRDSKLTRLLRDSLGGKTKTCIIATISPSVHCLEETLSTLDYAYRAKNIKNKPEANKKMSKAILLKELYLEMERMRQDVRAAREKNGVYIPHERFAQDEANKKAMNEKVEKLEVDLELRTKQVDEFRELYLSEQEHRLDLERELDECKIKLETCTKAFQDLQENHQTTISTLKEKEFIISNLLSSENAILERAKELRADLQNASDDIAVLSGEIDQKNNRERENYGLIMNFGAQLDQSLKGLHKTVLGSVSQQQQQLRSMEEQICSFLASKCDASKILESKIKSTEDTYSSGVQAMKELAETLQTTVSSDLQHIKSKVLAQIMTVENFLTTAVKESEDVIFDVHDSLENQKELLDFSTQQLEEGLQRSLVSAQVISRATTDFFNDIDCHSSKLMKIIEEDNTKKRARLASFEKAFKEDSSREEKLALEKIAAILGDMTTKKTEMVSKAFRSIDEQNAEMNGRLQEEVVGIQKISTTATMEWNRYKQKFTNSIREMEFGSRKSIAVINNWSLRSSNKVDCSSQHWMNAKAHVDCLNKGSVQEIESTVRDRVIANHTAHEEFVCLSSSIISEISTRTCDLQAAVNDSLTLDHKVEKEVESMSGLAFDHLQFFRQRHSESVSNIRNQAEQTLAKDYQYQVGHSSYTTTKKKAVAVPTLASIEELRTPSLNNLVAKMRSSNNWKGGYLEGKVLQHEALSPSRTPFAAIN</sequence>
<dbReference type="SMART" id="SM00129">
    <property type="entry name" value="KISc"/>
    <property type="match status" value="1"/>
</dbReference>
<dbReference type="Proteomes" id="UP001419268">
    <property type="component" value="Unassembled WGS sequence"/>
</dbReference>
<dbReference type="InterPro" id="IPR012677">
    <property type="entry name" value="Nucleotide-bd_a/b_plait_sf"/>
</dbReference>
<comment type="function">
    <text evidence="12">Responsible for microtubule translocation. May be important for the organization of phragmoplast-specific arrays of microtubules. Plays an essential role in stabilizing the mitotic spindle. Required during mitotic cytokinesis.</text>
</comment>
<evidence type="ECO:0000256" key="1">
    <source>
        <dbReference type="ARBA" id="ARBA00004186"/>
    </source>
</evidence>
<keyword evidence="18" id="KW-1185">Reference proteome</keyword>
<feature type="transmembrane region" description="Helical" evidence="15">
    <location>
        <begin position="20"/>
        <end position="41"/>
    </location>
</feature>
<dbReference type="InterPro" id="IPR013025">
    <property type="entry name" value="Ribosomal_uL23-like"/>
</dbReference>
<comment type="caution">
    <text evidence="17">The sequence shown here is derived from an EMBL/GenBank/DDBJ whole genome shotgun (WGS) entry which is preliminary data.</text>
</comment>
<dbReference type="Pfam" id="PF03939">
    <property type="entry name" value="Ribosomal_L23eN"/>
    <property type="match status" value="1"/>
</dbReference>
<evidence type="ECO:0000256" key="5">
    <source>
        <dbReference type="ARBA" id="ARBA00022741"/>
    </source>
</evidence>
<evidence type="ECO:0000256" key="15">
    <source>
        <dbReference type="SAM" id="Phobius"/>
    </source>
</evidence>
<dbReference type="GO" id="GO:0005840">
    <property type="term" value="C:ribosome"/>
    <property type="evidence" value="ECO:0007669"/>
    <property type="project" value="UniProtKB-KW"/>
</dbReference>
<dbReference type="Pfam" id="PF00276">
    <property type="entry name" value="Ribosomal_L23"/>
    <property type="match status" value="1"/>
</dbReference>
<reference evidence="17 18" key="1">
    <citation type="submission" date="2024-01" db="EMBL/GenBank/DDBJ databases">
        <title>Genome assemblies of Stephania.</title>
        <authorList>
            <person name="Yang L."/>
        </authorList>
    </citation>
    <scope>NUCLEOTIDE SEQUENCE [LARGE SCALE GENOMIC DNA]</scope>
    <source>
        <strain evidence="17">JXDWG</strain>
        <tissue evidence="17">Leaf</tissue>
    </source>
</reference>
<dbReference type="FunFam" id="3.40.850.10:FF:000019">
    <property type="entry name" value="Kinesin-like protein KIN-5D"/>
    <property type="match status" value="1"/>
</dbReference>